<evidence type="ECO:0000313" key="1">
    <source>
        <dbReference type="EMBL" id="ETO20243.1"/>
    </source>
</evidence>
<feature type="non-terminal residue" evidence="1">
    <location>
        <position position="176"/>
    </location>
</feature>
<accession>X6N2W5</accession>
<gene>
    <name evidence="1" type="ORF">RFI_16974</name>
</gene>
<keyword evidence="2" id="KW-1185">Reference proteome</keyword>
<dbReference type="Proteomes" id="UP000023152">
    <property type="component" value="Unassembled WGS sequence"/>
</dbReference>
<sequence>MLSLPQTATKQINYFKHLYLQSKELLKMATYVYLAIICQSKSLELIATCYHSKDGLIQKYFNDSIDQIVYDIQLCGNGDLSDAKKDYLEIVVTDYCNTQILQSVIFIFHFKVFLSSAFPFINKHFFIWHHQRLSHKNKLKFVNEKEEIQIILHYWIQTLNIKLGWTKDFDKLVVNY</sequence>
<dbReference type="EMBL" id="ASPP01012811">
    <property type="protein sequence ID" value="ETO20243.1"/>
    <property type="molecule type" value="Genomic_DNA"/>
</dbReference>
<protein>
    <submittedName>
        <fullName evidence="1">Uncharacterized protein</fullName>
    </submittedName>
</protein>
<evidence type="ECO:0000313" key="2">
    <source>
        <dbReference type="Proteomes" id="UP000023152"/>
    </source>
</evidence>
<reference evidence="1 2" key="1">
    <citation type="journal article" date="2013" name="Curr. Biol.">
        <title>The Genome of the Foraminiferan Reticulomyxa filosa.</title>
        <authorList>
            <person name="Glockner G."/>
            <person name="Hulsmann N."/>
            <person name="Schleicher M."/>
            <person name="Noegel A.A."/>
            <person name="Eichinger L."/>
            <person name="Gallinger C."/>
            <person name="Pawlowski J."/>
            <person name="Sierra R."/>
            <person name="Euteneuer U."/>
            <person name="Pillet L."/>
            <person name="Moustafa A."/>
            <person name="Platzer M."/>
            <person name="Groth M."/>
            <person name="Szafranski K."/>
            <person name="Schliwa M."/>
        </authorList>
    </citation>
    <scope>NUCLEOTIDE SEQUENCE [LARGE SCALE GENOMIC DNA]</scope>
</reference>
<name>X6N2W5_RETFI</name>
<dbReference type="AlphaFoldDB" id="X6N2W5"/>
<comment type="caution">
    <text evidence="1">The sequence shown here is derived from an EMBL/GenBank/DDBJ whole genome shotgun (WGS) entry which is preliminary data.</text>
</comment>
<organism evidence="1 2">
    <name type="scientific">Reticulomyxa filosa</name>
    <dbReference type="NCBI Taxonomy" id="46433"/>
    <lineage>
        <taxon>Eukaryota</taxon>
        <taxon>Sar</taxon>
        <taxon>Rhizaria</taxon>
        <taxon>Retaria</taxon>
        <taxon>Foraminifera</taxon>
        <taxon>Monothalamids</taxon>
        <taxon>Reticulomyxidae</taxon>
        <taxon>Reticulomyxa</taxon>
    </lineage>
</organism>
<proteinExistence type="predicted"/>